<feature type="region of interest" description="Disordered" evidence="1">
    <location>
        <begin position="1076"/>
        <end position="1111"/>
    </location>
</feature>
<organism evidence="2 3">
    <name type="scientific">Conoideocrella luteorostrata</name>
    <dbReference type="NCBI Taxonomy" id="1105319"/>
    <lineage>
        <taxon>Eukaryota</taxon>
        <taxon>Fungi</taxon>
        <taxon>Dikarya</taxon>
        <taxon>Ascomycota</taxon>
        <taxon>Pezizomycotina</taxon>
        <taxon>Sordariomycetes</taxon>
        <taxon>Hypocreomycetidae</taxon>
        <taxon>Hypocreales</taxon>
        <taxon>Clavicipitaceae</taxon>
        <taxon>Conoideocrella</taxon>
    </lineage>
</organism>
<protein>
    <submittedName>
        <fullName evidence="2">Uncharacterized protein</fullName>
    </submittedName>
</protein>
<proteinExistence type="predicted"/>
<name>A0AAJ0CTF2_9HYPO</name>
<comment type="caution">
    <text evidence="2">The sequence shown here is derived from an EMBL/GenBank/DDBJ whole genome shotgun (WGS) entry which is preliminary data.</text>
</comment>
<gene>
    <name evidence="2" type="ORF">QQS21_003302</name>
</gene>
<feature type="compositionally biased region" description="Polar residues" evidence="1">
    <location>
        <begin position="881"/>
        <end position="898"/>
    </location>
</feature>
<feature type="region of interest" description="Disordered" evidence="1">
    <location>
        <begin position="507"/>
        <end position="551"/>
    </location>
</feature>
<feature type="region of interest" description="Disordered" evidence="1">
    <location>
        <begin position="766"/>
        <end position="792"/>
    </location>
</feature>
<feature type="compositionally biased region" description="Basic residues" evidence="1">
    <location>
        <begin position="423"/>
        <end position="433"/>
    </location>
</feature>
<dbReference type="Proteomes" id="UP001251528">
    <property type="component" value="Unassembled WGS sequence"/>
</dbReference>
<feature type="region of interest" description="Disordered" evidence="1">
    <location>
        <begin position="423"/>
        <end position="456"/>
    </location>
</feature>
<evidence type="ECO:0000313" key="2">
    <source>
        <dbReference type="EMBL" id="KAK2606254.1"/>
    </source>
</evidence>
<feature type="region of interest" description="Disordered" evidence="1">
    <location>
        <begin position="1128"/>
        <end position="1159"/>
    </location>
</feature>
<accession>A0AAJ0CTF2</accession>
<feature type="region of interest" description="Disordered" evidence="1">
    <location>
        <begin position="806"/>
        <end position="827"/>
    </location>
</feature>
<feature type="region of interest" description="Disordered" evidence="1">
    <location>
        <begin position="874"/>
        <end position="898"/>
    </location>
</feature>
<keyword evidence="3" id="KW-1185">Reference proteome</keyword>
<feature type="compositionally biased region" description="Basic and acidic residues" evidence="1">
    <location>
        <begin position="529"/>
        <end position="542"/>
    </location>
</feature>
<feature type="compositionally biased region" description="Low complexity" evidence="1">
    <location>
        <begin position="806"/>
        <end position="819"/>
    </location>
</feature>
<sequence length="1175" mass="129833">MAHSIAGLESWWLTTGFSHLAELVDISDIQISRRECGFMQILQRKLRAFDSNRSIPIPRCVGGVTAASPLRMFNPRRQLNEAVQHVFRRSADGGLRQDKAFEGLTTLEEVEVHRQRLLEATRLALRSCPMEDGSSDLIEALHHNATERYKLFQLGFRAMCLIDFLPQGAAYPDDAARVMARLNALFPPDFATHSEDELDLAPCSPGLRDSIRFCMYEHLMNDHAPSQEGGQSFVDKFTSWCSIPTYEHARNALLRYIEEVKKAEVACLHALHTVEIKCSAALDLTSPSGYSFAVSIDGYKSPEILPNTSNCSNACASDTSTIADTSIGSMRSSIHTSTTSISPEDFTPLLKGMPGREISAAKTDGAAFALDSSAPDVLSYPNDLSKSEFHVHPLAKYLDSDIQEKAQLGLIIPKELATVKPTRKKGKLLKRRGTLSDELPQAPPLPPIPESYRSATTPNLFGKLRDRIKTAEPETSAAGKDISRKLLISKKSEGSFVLRLSKGKRKASLKSQISDPTPNHPSSVSRPTTIDRERDEKARRSSDGSIHSPTSIDWAIEYQTQSSSGAQHDFDLAPPRLSPMEYARIYLIHRAHANREHQQCQLPAPEKQWFWTPGWEKFLIVPRIPCIIKRYNEREASTQIDPHEAFSPVVDPASPGLLPESITACPRLSLHLGKMGTFMPSVINLASLAEPEPSHYEQDGHPRRKFRRHSIHSEGERASLTTLAEDYPWVPSRQQGFLAARILDPDMMAQNGGNISSQLPLTKQARLPKIPPTARRQLDRRHAPSAASSRPDLEVTRVDFSLAARSCSSSPLSPSYHMSSTRKAKPLQVEGLTPGRIQSMTASVLGDTSFDEDFTESIATRSSNIQITPKHRLAPGLSDQRCGQMSRTTTQHQFSPNLDTRRHSMNTQTSASVHFQHSSLASVDNHDLQSPISTEYYSDSDYFANDPFIDNYCQRNVTATSSSQHLLDPTANTPLLDSPTLGYANVSFVQASDGNQNESQSFQLPNPSLESQEQCCLDLGAKTIDGFIDSTNQYPVGNEPALPLPKIPSFRKDTARRGYASSFALHRAKSHEAFTLLPRISPTNSPKRTNSNEKGVKTHLNPHGLGNVANSRTISGKSTALALQDFDTASRLADPGRPREPATALSMTERGKGAQRKTTFGTLLARHIRRSSRGN</sequence>
<evidence type="ECO:0000256" key="1">
    <source>
        <dbReference type="SAM" id="MobiDB-lite"/>
    </source>
</evidence>
<feature type="compositionally biased region" description="Polar residues" evidence="1">
    <location>
        <begin position="509"/>
        <end position="528"/>
    </location>
</feature>
<reference evidence="2" key="1">
    <citation type="submission" date="2023-06" db="EMBL/GenBank/DDBJ databases">
        <title>Conoideocrella luteorostrata (Hypocreales: Clavicipitaceae), a potential biocontrol fungus for elongate hemlock scale in United States Christmas tree production areas.</title>
        <authorList>
            <person name="Barrett H."/>
            <person name="Lovett B."/>
            <person name="Macias A.M."/>
            <person name="Stajich J.E."/>
            <person name="Kasson M.T."/>
        </authorList>
    </citation>
    <scope>NUCLEOTIDE SEQUENCE</scope>
    <source>
        <strain evidence="2">ARSEF 14590</strain>
    </source>
</reference>
<dbReference type="EMBL" id="JASWJB010000043">
    <property type="protein sequence ID" value="KAK2606254.1"/>
    <property type="molecule type" value="Genomic_DNA"/>
</dbReference>
<dbReference type="AlphaFoldDB" id="A0AAJ0CTF2"/>
<evidence type="ECO:0000313" key="3">
    <source>
        <dbReference type="Proteomes" id="UP001251528"/>
    </source>
</evidence>